<dbReference type="PANTHER" id="PTHR12211:SF0">
    <property type="entry name" value="ENDOPLASMIC RETICULUM RESIDENT PROTEIN 29"/>
    <property type="match status" value="1"/>
</dbReference>
<evidence type="ECO:0000313" key="8">
    <source>
        <dbReference type="Proteomes" id="UP000019118"/>
    </source>
</evidence>
<dbReference type="InterPro" id="IPR012883">
    <property type="entry name" value="ERp29_N"/>
</dbReference>
<feature type="chain" id="PRO_5010972064" description="Endoplasmic reticulum resident protein 29 C-terminal domain-containing protein" evidence="2">
    <location>
        <begin position="24"/>
        <end position="248"/>
    </location>
</feature>
<evidence type="ECO:0000259" key="4">
    <source>
        <dbReference type="Pfam" id="PF07912"/>
    </source>
</evidence>
<protein>
    <recommendedName>
        <fullName evidence="10">Endoplasmic reticulum resident protein 29 C-terminal domain-containing protein</fullName>
    </recommendedName>
</protein>
<dbReference type="InterPro" id="IPR036249">
    <property type="entry name" value="Thioredoxin-like_sf"/>
</dbReference>
<dbReference type="InterPro" id="IPR036356">
    <property type="entry name" value="ERp29_C_sf"/>
</dbReference>
<name>N6UG17_DENPD</name>
<dbReference type="AlphaFoldDB" id="N6UG17"/>
<evidence type="ECO:0000259" key="3">
    <source>
        <dbReference type="Pfam" id="PF07749"/>
    </source>
</evidence>
<dbReference type="Proteomes" id="UP000030742">
    <property type="component" value="Unassembled WGS sequence"/>
</dbReference>
<evidence type="ECO:0008006" key="10">
    <source>
        <dbReference type="Google" id="ProtNLM"/>
    </source>
</evidence>
<dbReference type="SUPFAM" id="SSF52833">
    <property type="entry name" value="Thioredoxin-like"/>
    <property type="match status" value="1"/>
</dbReference>
<feature type="non-terminal residue" evidence="5">
    <location>
        <position position="1"/>
    </location>
</feature>
<dbReference type="HOGENOM" id="CLU_061309_0_0_1"/>
<sequence length="248" mass="28791">MLTKLVFLAFAVICAFLFKSSEAHVKGSVLLDEYNFDRVISRFETVLVKFDAVYPFGEKHDAFRKVAEEFIDSDELLIVTIGIKDFGEHDNQKLAERFGIVKKRDWPALRLFVKGQDEPFSLNSTHTWNENEIKKFIRENTNVYLGLPGCLEEFDKIAVEFATSFDKVGILQKAEEKAEALENEEQKKVAKTYIKFMRKALDKETFLEDERKRLNKILREGKVKAEKKENMQLRANILTAFIPPKDEL</sequence>
<accession>N6UG17</accession>
<evidence type="ECO:0000256" key="1">
    <source>
        <dbReference type="ARBA" id="ARBA00022824"/>
    </source>
</evidence>
<dbReference type="GO" id="GO:0005788">
    <property type="term" value="C:endoplasmic reticulum lumen"/>
    <property type="evidence" value="ECO:0007669"/>
    <property type="project" value="InterPro"/>
</dbReference>
<dbReference type="OMA" id="FPYGDKH"/>
<dbReference type="InterPro" id="IPR016855">
    <property type="entry name" value="ERp29"/>
</dbReference>
<dbReference type="EMBL" id="KB740941">
    <property type="protein sequence ID" value="ENN77577.1"/>
    <property type="molecule type" value="Genomic_DNA"/>
</dbReference>
<dbReference type="PANTHER" id="PTHR12211">
    <property type="entry name" value="ENDOPLASMIC RETICULUM PROTEIN ERP29"/>
    <property type="match status" value="1"/>
</dbReference>
<keyword evidence="2" id="KW-0732">Signal</keyword>
<dbReference type="EnsemblMetazoa" id="XM_019903740.1">
    <property type="protein sequence ID" value="XP_019759299.1"/>
    <property type="gene ID" value="LOC109537140"/>
</dbReference>
<dbReference type="Pfam" id="PF07749">
    <property type="entry name" value="ERp29"/>
    <property type="match status" value="1"/>
</dbReference>
<dbReference type="KEGG" id="dpa:109537140"/>
<feature type="domain" description="Endoplasmic reticulum resident protein 29 C-terminal" evidence="3">
    <location>
        <begin position="149"/>
        <end position="241"/>
    </location>
</feature>
<dbReference type="Proteomes" id="UP000019118">
    <property type="component" value="Unassembled WGS sequence"/>
</dbReference>
<dbReference type="GO" id="GO:0009306">
    <property type="term" value="P:protein secretion"/>
    <property type="evidence" value="ECO:0007669"/>
    <property type="project" value="InterPro"/>
</dbReference>
<evidence type="ECO:0000313" key="5">
    <source>
        <dbReference type="EMBL" id="ENN77577.1"/>
    </source>
</evidence>
<dbReference type="SUPFAM" id="SSF47933">
    <property type="entry name" value="ERP29 C domain-like"/>
    <property type="match status" value="1"/>
</dbReference>
<dbReference type="STRING" id="77166.N6UG17"/>
<dbReference type="Pfam" id="PF07912">
    <property type="entry name" value="ERp29_N"/>
    <property type="match status" value="1"/>
</dbReference>
<feature type="signal peptide" evidence="2">
    <location>
        <begin position="1"/>
        <end position="23"/>
    </location>
</feature>
<organism evidence="5">
    <name type="scientific">Dendroctonus ponderosae</name>
    <name type="common">Mountain pine beetle</name>
    <dbReference type="NCBI Taxonomy" id="77166"/>
    <lineage>
        <taxon>Eukaryota</taxon>
        <taxon>Metazoa</taxon>
        <taxon>Ecdysozoa</taxon>
        <taxon>Arthropoda</taxon>
        <taxon>Hexapoda</taxon>
        <taxon>Insecta</taxon>
        <taxon>Pterygota</taxon>
        <taxon>Neoptera</taxon>
        <taxon>Endopterygota</taxon>
        <taxon>Coleoptera</taxon>
        <taxon>Polyphaga</taxon>
        <taxon>Cucujiformia</taxon>
        <taxon>Curculionidae</taxon>
        <taxon>Scolytinae</taxon>
        <taxon>Dendroctonus</taxon>
    </lineage>
</organism>
<proteinExistence type="predicted"/>
<keyword evidence="8" id="KW-1185">Reference proteome</keyword>
<gene>
    <name evidence="7" type="primary">109537140</name>
    <name evidence="6" type="ORF">D910_12430</name>
    <name evidence="5" type="ORF">YQE_05873</name>
</gene>
<evidence type="ECO:0000313" key="7">
    <source>
        <dbReference type="EnsemblMetazoa" id="XP_019759299.1"/>
    </source>
</evidence>
<reference evidence="8 9" key="1">
    <citation type="journal article" date="2013" name="Genome Biol.">
        <title>Draft genome of the mountain pine beetle, Dendroctonus ponderosae Hopkins, a major forest pest.</title>
        <authorList>
            <person name="Keeling C.I."/>
            <person name="Yuen M.M."/>
            <person name="Liao N.Y."/>
            <person name="Docking T.R."/>
            <person name="Chan S.K."/>
            <person name="Taylor G.A."/>
            <person name="Palmquist D.L."/>
            <person name="Jackman S.D."/>
            <person name="Nguyen A."/>
            <person name="Li M."/>
            <person name="Henderson H."/>
            <person name="Janes J.K."/>
            <person name="Zhao Y."/>
            <person name="Pandoh P."/>
            <person name="Moore R."/>
            <person name="Sperling F.A."/>
            <person name="Huber D.P."/>
            <person name="Birol I."/>
            <person name="Jones S.J."/>
            <person name="Bohlmann J."/>
        </authorList>
    </citation>
    <scope>NUCLEOTIDE SEQUENCE</scope>
</reference>
<dbReference type="Gene3D" id="1.20.1150.12">
    <property type="entry name" value="Endoplasmic reticulum resident protein 29, C-terminal domain"/>
    <property type="match status" value="1"/>
</dbReference>
<feature type="domain" description="ERp29 N-terminal" evidence="4">
    <location>
        <begin position="24"/>
        <end position="148"/>
    </location>
</feature>
<evidence type="ECO:0000313" key="6">
    <source>
        <dbReference type="EMBL" id="ERL95161.1"/>
    </source>
</evidence>
<dbReference type="OrthoDB" id="417262at2759"/>
<dbReference type="Gene3D" id="3.40.30.10">
    <property type="entry name" value="Glutaredoxin"/>
    <property type="match status" value="1"/>
</dbReference>
<reference evidence="7" key="2">
    <citation type="submission" date="2024-08" db="UniProtKB">
        <authorList>
            <consortium name="EnsemblMetazoa"/>
        </authorList>
    </citation>
    <scope>IDENTIFICATION</scope>
</reference>
<evidence type="ECO:0000313" key="9">
    <source>
        <dbReference type="Proteomes" id="UP000030742"/>
    </source>
</evidence>
<dbReference type="EMBL" id="KB632409">
    <property type="protein sequence ID" value="ERL95161.1"/>
    <property type="molecule type" value="Genomic_DNA"/>
</dbReference>
<dbReference type="InterPro" id="IPR011679">
    <property type="entry name" value="ERp29_C"/>
</dbReference>
<keyword evidence="1" id="KW-0256">Endoplasmic reticulum</keyword>
<evidence type="ECO:0000256" key="2">
    <source>
        <dbReference type="SAM" id="SignalP"/>
    </source>
</evidence>